<evidence type="ECO:0000256" key="5">
    <source>
        <dbReference type="ARBA" id="ARBA00022490"/>
    </source>
</evidence>
<feature type="domain" description="Importin N-terminal" evidence="9">
    <location>
        <begin position="28"/>
        <end position="89"/>
    </location>
</feature>
<organism evidence="10 11">
    <name type="scientific">Chlamydomonas eustigma</name>
    <dbReference type="NCBI Taxonomy" id="1157962"/>
    <lineage>
        <taxon>Eukaryota</taxon>
        <taxon>Viridiplantae</taxon>
        <taxon>Chlorophyta</taxon>
        <taxon>core chlorophytes</taxon>
        <taxon>Chlorophyceae</taxon>
        <taxon>CS clade</taxon>
        <taxon>Chlamydomonadales</taxon>
        <taxon>Chlamydomonadaceae</taxon>
        <taxon>Chlamydomonas</taxon>
    </lineage>
</organism>
<keyword evidence="11" id="KW-1185">Reference proteome</keyword>
<evidence type="ECO:0000259" key="9">
    <source>
        <dbReference type="Pfam" id="PF03810"/>
    </source>
</evidence>
<gene>
    <name evidence="10" type="ORF">CEUSTIGMA_g8243.t1</name>
</gene>
<evidence type="ECO:0000256" key="8">
    <source>
        <dbReference type="ARBA" id="ARBA00040444"/>
    </source>
</evidence>
<evidence type="ECO:0000256" key="6">
    <source>
        <dbReference type="ARBA" id="ARBA00022927"/>
    </source>
</evidence>
<evidence type="ECO:0000256" key="2">
    <source>
        <dbReference type="ARBA" id="ARBA00004496"/>
    </source>
</evidence>
<evidence type="ECO:0000313" key="11">
    <source>
        <dbReference type="Proteomes" id="UP000232323"/>
    </source>
</evidence>
<sequence length="1226" mass="130997">MTVEAVQAAVEIACRDFQDPLRSASAGQILLQFRQSSRPVAACRQILDHSALLEARFHAACTLRDAVVREWISMTEIEVQSLRSYLLHYCLLRCTSPEDPTSLGNTSASAVRSTMMGALAVLIKRGWLDSEGNPEPATDAAIFQEMFSLVSSGGSAACQRAGCEILTTLLVEFSVTSASPLGLPWDYHDKASRDLEERYLQGFFQHAVSLGRQAAGSGAAIRGEDAGTCAACLSLMAAVLGWDFRHTSSLRASSFHGQAVHKRMDIASVAPGQSWSQVLLAPETSDWLVSLMEALLAGPTAGLSSHHLSDHQKHLLGSARQLLVAFCSLSGEVLPRRPRLPSQQQGEAAMAAALAAQVLRYGYLKQMLKGVFTLAFPLESVLQRARQEEGQLLDVCRCISALSSNHTAAALMEASQGLLPHLDIISSSVTTQCGAGLTSSHGCLLPVLEQLTLSLVAAGGVSSCDEEPWLHDCTDMMLEAWSSLLQPDSVAHMLSPIPAMVPPPPAAPHAAAVFRAVIEAALRDAASGAHEDALDEEEAAAAASEEDWMMRAAALARAAPGPALGLLSELLRGAQGRLFECVGQGADPSEVLEQLVWLLHMSAHALADSGAGETPLMPLALLEEAEAGGAGAQALQTLCEALLEVPALVLQPSARAALSPRLMEAATWALARWCDTYLLPEEPLPGNLQVLYGAADGPASQLLDGIVQFSSTCLISYPGEAQLHKRVCTGLLPVLVRRKSLCSSLVNLGSWRDLAAAFATRQQAVGELLGGKLQRALSQSLCLAAAGMSTPASSRSYVSQLMQGTVNELTALADRCDQTASASCQSGVDLHSACLVIEAMRGATIGTLSATQPAVWNLSAPLLGPMIHLYRRLKGHSIFVALLLKLAAEMVDNHVSFLKPAELDLLIRWVLELLQQYSQENRWSLDTGSSKRLQEERQSDQCRHLRALLKLLSHLTNRDLVEQNGKATMSAGQLLGSPSSPAQGGAGQHQRLDVAQVVLLGLNIVLPLLSVELLKFPKLCHLYFQLLSYMLEVYAPQVASLPTENFGMLMQSLEFGMQHADPLVVQASLEGLAGIARHQHEAVQLGLPGFGAHRTASGQAATARFLELLLRRLLIEELPTDLIELAADALLPLIITEEETFRSFCNSLASALPDPALGSRVFQVQARLLPDNVRKAGQEGVVQSSASSGILNGAVSSPGLSRQTRRLFRQALSGVVVEVRGLISTR</sequence>
<dbReference type="Pfam" id="PF03810">
    <property type="entry name" value="IBN_N"/>
    <property type="match status" value="1"/>
</dbReference>
<dbReference type="InterPro" id="IPR011989">
    <property type="entry name" value="ARM-like"/>
</dbReference>
<dbReference type="GO" id="GO:0031267">
    <property type="term" value="F:small GTPase binding"/>
    <property type="evidence" value="ECO:0007669"/>
    <property type="project" value="InterPro"/>
</dbReference>
<dbReference type="Gene3D" id="1.25.10.10">
    <property type="entry name" value="Leucine-rich Repeat Variant"/>
    <property type="match status" value="2"/>
</dbReference>
<evidence type="ECO:0000256" key="1">
    <source>
        <dbReference type="ARBA" id="ARBA00004123"/>
    </source>
</evidence>
<keyword evidence="4" id="KW-0813">Transport</keyword>
<reference evidence="10 11" key="1">
    <citation type="submission" date="2017-08" db="EMBL/GenBank/DDBJ databases">
        <title>Acidophilic green algal genome provides insights into adaptation to an acidic environment.</title>
        <authorList>
            <person name="Hirooka S."/>
            <person name="Hirose Y."/>
            <person name="Kanesaki Y."/>
            <person name="Higuchi S."/>
            <person name="Fujiwara T."/>
            <person name="Onuma R."/>
            <person name="Era A."/>
            <person name="Ohbayashi R."/>
            <person name="Uzuka A."/>
            <person name="Nozaki H."/>
            <person name="Yoshikawa H."/>
            <person name="Miyagishima S.Y."/>
        </authorList>
    </citation>
    <scope>NUCLEOTIDE SEQUENCE [LARGE SCALE GENOMIC DNA]</scope>
    <source>
        <strain evidence="10 11">NIES-2499</strain>
    </source>
</reference>
<evidence type="ECO:0000313" key="10">
    <source>
        <dbReference type="EMBL" id="GAX80807.1"/>
    </source>
</evidence>
<evidence type="ECO:0000256" key="3">
    <source>
        <dbReference type="ARBA" id="ARBA00009466"/>
    </source>
</evidence>
<dbReference type="InterPro" id="IPR016024">
    <property type="entry name" value="ARM-type_fold"/>
</dbReference>
<dbReference type="AlphaFoldDB" id="A0A250XCI0"/>
<keyword evidence="5" id="KW-0963">Cytoplasm</keyword>
<dbReference type="InterPro" id="IPR001494">
    <property type="entry name" value="Importin-beta_N"/>
</dbReference>
<comment type="similarity">
    <text evidence="3">Belongs to the exportin family.</text>
</comment>
<evidence type="ECO:0000256" key="7">
    <source>
        <dbReference type="ARBA" id="ARBA00023242"/>
    </source>
</evidence>
<proteinExistence type="inferred from homology"/>
<comment type="caution">
    <text evidence="10">The sequence shown here is derived from an EMBL/GenBank/DDBJ whole genome shotgun (WGS) entry which is preliminary data.</text>
</comment>
<comment type="subcellular location">
    <subcellularLocation>
        <location evidence="2">Cytoplasm</location>
    </subcellularLocation>
    <subcellularLocation>
        <location evidence="1">Nucleus</location>
    </subcellularLocation>
</comment>
<accession>A0A250XCI0</accession>
<dbReference type="PANTHER" id="PTHR12596:SF1">
    <property type="entry name" value="EXPORTIN-4"/>
    <property type="match status" value="1"/>
</dbReference>
<dbReference type="PANTHER" id="PTHR12596">
    <property type="entry name" value="EXPORTIN 4,7-RELATED"/>
    <property type="match status" value="1"/>
</dbReference>
<dbReference type="GO" id="GO:0005643">
    <property type="term" value="C:nuclear pore"/>
    <property type="evidence" value="ECO:0007669"/>
    <property type="project" value="TreeGrafter"/>
</dbReference>
<protein>
    <recommendedName>
        <fullName evidence="8">Exportin-4</fullName>
    </recommendedName>
</protein>
<dbReference type="Proteomes" id="UP000232323">
    <property type="component" value="Unassembled WGS sequence"/>
</dbReference>
<name>A0A250XCI0_9CHLO</name>
<evidence type="ECO:0000256" key="4">
    <source>
        <dbReference type="ARBA" id="ARBA00022448"/>
    </source>
</evidence>
<dbReference type="GO" id="GO:0005737">
    <property type="term" value="C:cytoplasm"/>
    <property type="evidence" value="ECO:0007669"/>
    <property type="project" value="UniProtKB-SubCell"/>
</dbReference>
<dbReference type="SUPFAM" id="SSF48371">
    <property type="entry name" value="ARM repeat"/>
    <property type="match status" value="1"/>
</dbReference>
<dbReference type="GO" id="GO:0006611">
    <property type="term" value="P:protein export from nucleus"/>
    <property type="evidence" value="ECO:0007669"/>
    <property type="project" value="TreeGrafter"/>
</dbReference>
<keyword evidence="7" id="KW-0539">Nucleus</keyword>
<dbReference type="STRING" id="1157962.A0A250XCI0"/>
<dbReference type="OrthoDB" id="5548448at2759"/>
<dbReference type="InterPro" id="IPR044189">
    <property type="entry name" value="XPO4/7-like"/>
</dbReference>
<keyword evidence="6" id="KW-0653">Protein transport</keyword>
<dbReference type="EMBL" id="BEGY01000057">
    <property type="protein sequence ID" value="GAX80807.1"/>
    <property type="molecule type" value="Genomic_DNA"/>
</dbReference>
<dbReference type="GO" id="GO:0005049">
    <property type="term" value="F:nuclear export signal receptor activity"/>
    <property type="evidence" value="ECO:0007669"/>
    <property type="project" value="InterPro"/>
</dbReference>